<dbReference type="Proteomes" id="UP001060170">
    <property type="component" value="Chromosome 15"/>
</dbReference>
<name>A0ACC0DTL4_9BASI</name>
<reference evidence="1 2" key="3">
    <citation type="journal article" date="2022" name="Microbiol. Spectr.">
        <title>Folding features and dynamics of 3D genome architecture in plant fungal pathogens.</title>
        <authorList>
            <person name="Xia C."/>
        </authorList>
    </citation>
    <scope>NUCLEOTIDE SEQUENCE [LARGE SCALE GENOMIC DNA]</scope>
    <source>
        <strain evidence="1 2">93-210</strain>
    </source>
</reference>
<protein>
    <submittedName>
        <fullName evidence="1">Uncharacterized protein</fullName>
    </submittedName>
</protein>
<accession>A0ACC0DTL4</accession>
<evidence type="ECO:0000313" key="1">
    <source>
        <dbReference type="EMBL" id="KAI7938656.1"/>
    </source>
</evidence>
<comment type="caution">
    <text evidence="1">The sequence shown here is derived from an EMBL/GenBank/DDBJ whole genome shotgun (WGS) entry which is preliminary data.</text>
</comment>
<keyword evidence="2" id="KW-1185">Reference proteome</keyword>
<organism evidence="1 2">
    <name type="scientific">Puccinia striiformis f. sp. tritici</name>
    <dbReference type="NCBI Taxonomy" id="168172"/>
    <lineage>
        <taxon>Eukaryota</taxon>
        <taxon>Fungi</taxon>
        <taxon>Dikarya</taxon>
        <taxon>Basidiomycota</taxon>
        <taxon>Pucciniomycotina</taxon>
        <taxon>Pucciniomycetes</taxon>
        <taxon>Pucciniales</taxon>
        <taxon>Pucciniaceae</taxon>
        <taxon>Puccinia</taxon>
    </lineage>
</organism>
<reference evidence="2" key="1">
    <citation type="journal article" date="2018" name="BMC Genomics">
        <title>Genomic insights into host adaptation between the wheat stripe rust pathogen (Puccinia striiformis f. sp. tritici) and the barley stripe rust pathogen (Puccinia striiformis f. sp. hordei).</title>
        <authorList>
            <person name="Xia C."/>
            <person name="Wang M."/>
            <person name="Yin C."/>
            <person name="Cornejo O.E."/>
            <person name="Hulbert S.H."/>
            <person name="Chen X."/>
        </authorList>
    </citation>
    <scope>NUCLEOTIDE SEQUENCE [LARGE SCALE GENOMIC DNA]</scope>
    <source>
        <strain evidence="2">93-210</strain>
    </source>
</reference>
<dbReference type="EMBL" id="CM045879">
    <property type="protein sequence ID" value="KAI7938656.1"/>
    <property type="molecule type" value="Genomic_DNA"/>
</dbReference>
<gene>
    <name evidence="1" type="ORF">MJO28_014235</name>
</gene>
<proteinExistence type="predicted"/>
<sequence length="1800" mass="201201">MADFASALAGVPDEAVEVNQRALIDKVLARYSGENTVFRELLQNADDASASSVEIKFLSSSPSSTQQEPQSQPITHSSSASSSNLPDLATHKISRVLVRNNGIPFRDQDWARLRKIAEGNPDESKIGAFGVGFYALWSICDSPIVLSGPSIMGFNWSTKNPDQLVTRRGVNPSPSEWTSFIMDVRSPSPMPPPFEFSRFLATSLAFTTQIRSVSLYFDDHLMCKLDKKLAPPQVLSTLSNISLSTSSSMMKIQSVEQTSVQIDANILKWTLQYSKPKSKLAIKNAALAAATSTSSFASRMLSAFTKSSSSAPTPSSTNPSTPNDPSSDPSSQLSSLTASVFLRVVTGNINVSIPSAFSAELERATKKPPPKKTQYALIWTNKDEFDAGKDSSIPQSGLSKLLSGDETARAIFDGLISDLDVQGRVFIGFPTHQTTGFSGSVAARFIPTVERESLDLQAKYVADWNKELLAIGGILARVVYEGELKEIEGLWKKTEDESKRSQLTLRALHAMQFFSFYASTPAGTVSVDSEESFFRCDRQRTLTVPSSLGPMPANQVRLPNSELSGFIKNVPLLPKEVSKDGHLLISKLRDRRMISEITLEDVFKELENRVLSVDEMRECLNWWISLTGIQGYDRSLLKRFQRSAIFKYQAPSPIPQASKEQPEIIMSLSEASTFINIKLIPTDVPLPNHCLPFSLTKSLNSESLRRVFGFRELNILEFTTHLFSSELKGTDRITDSPPLAEQFLNILCKAWTSLSNDQRTEISTYLNDKVFLPTRHGIRKPSDAYHANVTLFQDLAVVCLPSGIPVKGTMTKVLSDIGVRKHVELQMVFSRLLGSGEWNHSDLVKYLVSVKDILTDIEIDKLRQTNWLPKEGEPKVELLPGPDGKTRKPKTNRYSANQLYEPSVANQELQLPLVEWPGKWRSTSEEAKLLFFLGLNKMPSIEALLILAANPKDIPLREKALQFFLEHFADYRAVYRPNAESPAFVPCDSGLFKPNEAYSNPEAAVMGFNVLQNKYLSDYQKFGLKQNPDSQELLDRLLKYPPSDSKKAKSVFEYLSTRVADFSQSQLQTLKQSKFVPISGKKEVPHVAPGGCFFQSTDSANQGPFKSLFTYIDFGPSARPFLLACGVKNEPTVQEIAQMLIADPAKFYALAGSAEEYLQVLRNIAANVHLLGHSLRRAMQRSAFILGSRRVASLSPSSTTKTKQTFEDEDEEIEAGQPFVHVLALPGDVVIIDDSHSYSQFTTVIIACPQEEVFEQLAESLGAPRLTQLVKESFKIQRSVPEQTERSEEIRRLIVERTALFLHERQMGARDDVIRDAEWLKRNLTVKSVEQVSLQRQLIYLGKPHSSILEATAAASMENRNSMVLYLVRKGEIDWFELASSICKLILAHQKLSDSLFFMTILQTSLKNLKRRGVNVDRIINARKAERDAALQRTREEKLQRQLDDANALTPEQLESHAKGIEERYPDADPGFIRKALSSEKEDHRKRVEEKFAHGAYERRPVIKPPPPKPHMPEISQRQSGIFSSLRRKLLNENNSSDPPPYSPLSIAPTAPDHSPLPSQSISQEAQSVTKPPVIKPPVQITPMSDIRSNLLKAINVSKPDTNSDIRTLPDTKPVKESEGTYCDPKGSREDLTFLSKISGLRFYVSRSIDQHNLNGEMVLFQFSDAIVRYIDLVIRPIGEIFDIDPNSLHIFYDLEGPIIAFNRNGSLFFNLRFYLSWYDEEVKKGNLSNALIGTFSTFAHELAHNLVEAHNSEHEWWMSAFIEQYFLKVSQYIVSQQPSAINSLQVGSSSNNNQSGSLI</sequence>
<reference evidence="2" key="2">
    <citation type="journal article" date="2018" name="Mol. Plant Microbe Interact.">
        <title>Genome sequence resources for the wheat stripe rust pathogen (Puccinia striiformis f. sp. tritici) and the barley stripe rust pathogen (Puccinia striiformis f. sp. hordei).</title>
        <authorList>
            <person name="Xia C."/>
            <person name="Wang M."/>
            <person name="Yin C."/>
            <person name="Cornejo O.E."/>
            <person name="Hulbert S.H."/>
            <person name="Chen X."/>
        </authorList>
    </citation>
    <scope>NUCLEOTIDE SEQUENCE [LARGE SCALE GENOMIC DNA]</scope>
    <source>
        <strain evidence="2">93-210</strain>
    </source>
</reference>
<evidence type="ECO:0000313" key="2">
    <source>
        <dbReference type="Proteomes" id="UP001060170"/>
    </source>
</evidence>